<feature type="domain" description="C2" evidence="3">
    <location>
        <begin position="261"/>
        <end position="378"/>
    </location>
</feature>
<reference evidence="4" key="1">
    <citation type="submission" date="2020-02" db="EMBL/GenBank/DDBJ databases">
        <title>Bird 10,000 Genomes (B10K) Project - Family phase.</title>
        <authorList>
            <person name="Zhang G."/>
        </authorList>
    </citation>
    <scope>NUCLEOTIDE SEQUENCE</scope>
    <source>
        <strain evidence="4">B10K-DU-030-59</strain>
    </source>
</reference>
<dbReference type="InterPro" id="IPR000008">
    <property type="entry name" value="C2_dom"/>
</dbReference>
<evidence type="ECO:0000313" key="5">
    <source>
        <dbReference type="Proteomes" id="UP000654395"/>
    </source>
</evidence>
<keyword evidence="2" id="KW-0472">Membrane</keyword>
<evidence type="ECO:0000256" key="1">
    <source>
        <dbReference type="SAM" id="MobiDB-lite"/>
    </source>
</evidence>
<keyword evidence="2" id="KW-1133">Transmembrane helix</keyword>
<feature type="region of interest" description="Disordered" evidence="1">
    <location>
        <begin position="376"/>
        <end position="396"/>
    </location>
</feature>
<name>A0A852KSJ1_UROIN</name>
<dbReference type="Proteomes" id="UP000654395">
    <property type="component" value="Unassembled WGS sequence"/>
</dbReference>
<evidence type="ECO:0000256" key="2">
    <source>
        <dbReference type="SAM" id="Phobius"/>
    </source>
</evidence>
<dbReference type="SUPFAM" id="SSF49562">
    <property type="entry name" value="C2 domain (Calcium/lipid-binding domain, CaLB)"/>
    <property type="match status" value="1"/>
</dbReference>
<protein>
    <submittedName>
        <fullName evidence="4">C2CD2 protein</fullName>
    </submittedName>
</protein>
<dbReference type="AlphaFoldDB" id="A0A852KSJ1"/>
<organism evidence="4 5">
    <name type="scientific">Urocolius indicus</name>
    <name type="common">Red-faced mousebird</name>
    <name type="synonym">Colius indicus</name>
    <dbReference type="NCBI Taxonomy" id="458196"/>
    <lineage>
        <taxon>Eukaryota</taxon>
        <taxon>Metazoa</taxon>
        <taxon>Chordata</taxon>
        <taxon>Craniata</taxon>
        <taxon>Vertebrata</taxon>
        <taxon>Euteleostomi</taxon>
        <taxon>Archelosauria</taxon>
        <taxon>Archosauria</taxon>
        <taxon>Dinosauria</taxon>
        <taxon>Saurischia</taxon>
        <taxon>Theropoda</taxon>
        <taxon>Coelurosauria</taxon>
        <taxon>Aves</taxon>
        <taxon>Neognathae</taxon>
        <taxon>Neoaves</taxon>
        <taxon>Telluraves</taxon>
        <taxon>Coraciimorphae</taxon>
        <taxon>Coliiformes</taxon>
        <taxon>Coliidae</taxon>
        <taxon>Urocolius</taxon>
    </lineage>
</organism>
<dbReference type="PANTHER" id="PTHR21119">
    <property type="entry name" value="C2 DOMAIN-CONTAINING PROTEIN"/>
    <property type="match status" value="1"/>
</dbReference>
<dbReference type="InterPro" id="IPR040885">
    <property type="entry name" value="SMP_C2CD2L"/>
</dbReference>
<keyword evidence="2" id="KW-0812">Transmembrane</keyword>
<sequence length="714" mass="77414">LPLWSAMAWLAGGLAELRWYALVALFVAALATLTVYLVQYVLLALRRGRPPPAPLMPLPLPPARRDELLEEGGSVLAWALSLGSWRRQWRRAWVAALNAEAAVRADSQLLTFEEDDPPEPLELAVKQVVSVVKSAQEKVVSCNVVGDSVTFVVTVSHTSPAAPDGQSYSVKLSPLHLQLQLCVKDKGEDVKVEWFLINADETNFEIQPTVQEVSQYGQTAGTCAISETLGDVLKNLFSSVSPSVVLSTRPTDIKDVEDVQKTSLLPQGTSPPKPPRAHELKLLVKNIAVNLSDRSAAGSTNLACIVQLNDPMQKFSSSVAKNAANPFWKEEFIFELSAKSKALQLQIVEDGKLDSPLSAKATVPLDLFRKQPSGQQSFALNSSESSPEPGPGLGSISAEFSFIEPSELKTWQVSSPVPATKIEKDRTVMPCGTVVTTVTAVKTKPRLEGRSSPLSIDSPVKTPVKVKMIEKDFSVQAIHSHGAPVSKTLSSSDTELLVLNGTDPVAEAAIRQLSESAKQKMKSPRKKSTIIISGVSKTSLSQDSEAALMMDYAAAMDSSCKEVNPPTALEAVTKVTSDEKLSSDASEIIPDTDTQQSVHKAWGLENGSQQWDTNTLLDQTCEETSGSSLSVSETGSMKKSKGGIWKKSAKLFFRRRHHQKDPGMSQSHNDLVYLQQPLSEEARKKGGTLSRILNRKLLSKNKSKLNGASAEPYM</sequence>
<comment type="caution">
    <text evidence="4">The sequence shown here is derived from an EMBL/GenBank/DDBJ whole genome shotgun (WGS) entry which is preliminary data.</text>
</comment>
<dbReference type="InterPro" id="IPR039934">
    <property type="entry name" value="C2CD2/C2CD2L"/>
</dbReference>
<gene>
    <name evidence="4" type="primary">C2cd2</name>
    <name evidence="4" type="ORF">UROIND_R04419</name>
</gene>
<dbReference type="OrthoDB" id="9976063at2759"/>
<dbReference type="Pfam" id="PF18696">
    <property type="entry name" value="SMP_C2CD2L"/>
    <property type="match status" value="1"/>
</dbReference>
<feature type="non-terminal residue" evidence="4">
    <location>
        <position position="1"/>
    </location>
</feature>
<feature type="transmembrane region" description="Helical" evidence="2">
    <location>
        <begin position="20"/>
        <end position="45"/>
    </location>
</feature>
<dbReference type="Pfam" id="PF00168">
    <property type="entry name" value="C2"/>
    <property type="match status" value="1"/>
</dbReference>
<evidence type="ECO:0000313" key="4">
    <source>
        <dbReference type="EMBL" id="NXX79455.1"/>
    </source>
</evidence>
<evidence type="ECO:0000259" key="3">
    <source>
        <dbReference type="PROSITE" id="PS50004"/>
    </source>
</evidence>
<dbReference type="EMBL" id="WBNH01005481">
    <property type="protein sequence ID" value="NXX79455.1"/>
    <property type="molecule type" value="Genomic_DNA"/>
</dbReference>
<accession>A0A852KSJ1</accession>
<dbReference type="PANTHER" id="PTHR21119:SF7">
    <property type="entry name" value="C2 DOMAIN-CONTAINING PROTEIN 2"/>
    <property type="match status" value="1"/>
</dbReference>
<dbReference type="InterPro" id="IPR035892">
    <property type="entry name" value="C2_domain_sf"/>
</dbReference>
<keyword evidence="5" id="KW-1185">Reference proteome</keyword>
<feature type="non-terminal residue" evidence="4">
    <location>
        <position position="714"/>
    </location>
</feature>
<dbReference type="Gene3D" id="2.60.40.150">
    <property type="entry name" value="C2 domain"/>
    <property type="match status" value="1"/>
</dbReference>
<proteinExistence type="predicted"/>
<dbReference type="PROSITE" id="PS50004">
    <property type="entry name" value="C2"/>
    <property type="match status" value="1"/>
</dbReference>